<dbReference type="AlphaFoldDB" id="A0A7W7X9T3"/>
<organism evidence="1 2">
    <name type="scientific">Streptomyces nymphaeiformis</name>
    <dbReference type="NCBI Taxonomy" id="2663842"/>
    <lineage>
        <taxon>Bacteria</taxon>
        <taxon>Bacillati</taxon>
        <taxon>Actinomycetota</taxon>
        <taxon>Actinomycetes</taxon>
        <taxon>Kitasatosporales</taxon>
        <taxon>Streptomycetaceae</taxon>
        <taxon>Streptomyces</taxon>
    </lineage>
</organism>
<comment type="caution">
    <text evidence="1">The sequence shown here is derived from an EMBL/GenBank/DDBJ whole genome shotgun (WGS) entry which is preliminary data.</text>
</comment>
<dbReference type="RefSeq" id="WP_184929972.1">
    <property type="nucleotide sequence ID" value="NZ_JACHJY010000001.1"/>
</dbReference>
<dbReference type="Proteomes" id="UP000582643">
    <property type="component" value="Unassembled WGS sequence"/>
</dbReference>
<evidence type="ECO:0000313" key="1">
    <source>
        <dbReference type="EMBL" id="MBB4979726.1"/>
    </source>
</evidence>
<gene>
    <name evidence="1" type="ORF">GGE06_000614</name>
</gene>
<reference evidence="1 2" key="1">
    <citation type="submission" date="2020-08" db="EMBL/GenBank/DDBJ databases">
        <title>Genomic Encyclopedia of Type Strains, Phase III (KMG-III): the genomes of soil and plant-associated and newly described type strains.</title>
        <authorList>
            <person name="Whitman W."/>
        </authorList>
    </citation>
    <scope>NUCLEOTIDE SEQUENCE [LARGE SCALE GENOMIC DNA]</scope>
    <source>
        <strain evidence="1 2">SFB5A</strain>
    </source>
</reference>
<evidence type="ECO:0008006" key="3">
    <source>
        <dbReference type="Google" id="ProtNLM"/>
    </source>
</evidence>
<evidence type="ECO:0000313" key="2">
    <source>
        <dbReference type="Proteomes" id="UP000582643"/>
    </source>
</evidence>
<protein>
    <recommendedName>
        <fullName evidence="3">DNA-binding protein</fullName>
    </recommendedName>
</protein>
<proteinExistence type="predicted"/>
<keyword evidence="2" id="KW-1185">Reference proteome</keyword>
<accession>A0A7W7X9T3</accession>
<dbReference type="EMBL" id="JACHJY010000001">
    <property type="protein sequence ID" value="MBB4979726.1"/>
    <property type="molecule type" value="Genomic_DNA"/>
</dbReference>
<name>A0A7W7X9T3_9ACTN</name>
<sequence length="218" mass="24858">MKTYSLRFEVQDVSDVARVEELFYNHFDGLVAESFGRLLLTVYMDGHENGPMAAKCAATELEKLLGVTVARLDRDLVDAAEIARRCDRSRESVRQLIEGTRRKGTPFPTPAGAPNGKRIWEWSVVNEWLRENVPESAEPEFGLSRDEMTLVDGWLLRWRSLPWEQHVGMEFREITATLRNESVQTRSPRINQAWVKSWNVTSRVIREPAAAAAPECGE</sequence>